<dbReference type="RefSeq" id="WP_345058182.1">
    <property type="nucleotide sequence ID" value="NZ_BAAAVM010000119.1"/>
</dbReference>
<keyword evidence="3" id="KW-1185">Reference proteome</keyword>
<evidence type="ECO:0000259" key="1">
    <source>
        <dbReference type="Pfam" id="PF01370"/>
    </source>
</evidence>
<dbReference type="PANTHER" id="PTHR43245">
    <property type="entry name" value="BIFUNCTIONAL POLYMYXIN RESISTANCE PROTEIN ARNA"/>
    <property type="match status" value="1"/>
</dbReference>
<dbReference type="InterPro" id="IPR050177">
    <property type="entry name" value="Lipid_A_modif_metabolic_enz"/>
</dbReference>
<accession>A0ABP6HHF6</accession>
<dbReference type="Gene3D" id="3.40.50.720">
    <property type="entry name" value="NAD(P)-binding Rossmann-like Domain"/>
    <property type="match status" value="1"/>
</dbReference>
<protein>
    <submittedName>
        <fullName evidence="2">NAD(P)-dependent oxidoreductase</fullName>
    </submittedName>
</protein>
<proteinExistence type="predicted"/>
<evidence type="ECO:0000313" key="2">
    <source>
        <dbReference type="EMBL" id="GAA2774993.1"/>
    </source>
</evidence>
<feature type="domain" description="NAD-dependent epimerase/dehydratase" evidence="1">
    <location>
        <begin position="8"/>
        <end position="236"/>
    </location>
</feature>
<dbReference type="EMBL" id="BAAAVM010000119">
    <property type="protein sequence ID" value="GAA2774993.1"/>
    <property type="molecule type" value="Genomic_DNA"/>
</dbReference>
<dbReference type="InterPro" id="IPR001509">
    <property type="entry name" value="Epimerase_deHydtase"/>
</dbReference>
<reference evidence="3" key="1">
    <citation type="journal article" date="2019" name="Int. J. Syst. Evol. Microbiol.">
        <title>The Global Catalogue of Microorganisms (GCM) 10K type strain sequencing project: providing services to taxonomists for standard genome sequencing and annotation.</title>
        <authorList>
            <consortium name="The Broad Institute Genomics Platform"/>
            <consortium name="The Broad Institute Genome Sequencing Center for Infectious Disease"/>
            <person name="Wu L."/>
            <person name="Ma J."/>
        </authorList>
    </citation>
    <scope>NUCLEOTIDE SEQUENCE [LARGE SCALE GENOMIC DNA]</scope>
    <source>
        <strain evidence="3">JCM 11574</strain>
    </source>
</reference>
<evidence type="ECO:0000313" key="3">
    <source>
        <dbReference type="Proteomes" id="UP001500893"/>
    </source>
</evidence>
<dbReference type="SUPFAM" id="SSF51735">
    <property type="entry name" value="NAD(P)-binding Rossmann-fold domains"/>
    <property type="match status" value="1"/>
</dbReference>
<dbReference type="Proteomes" id="UP001500893">
    <property type="component" value="Unassembled WGS sequence"/>
</dbReference>
<dbReference type="InterPro" id="IPR036291">
    <property type="entry name" value="NAD(P)-bd_dom_sf"/>
</dbReference>
<dbReference type="Pfam" id="PF01370">
    <property type="entry name" value="Epimerase"/>
    <property type="match status" value="1"/>
</dbReference>
<dbReference type="PANTHER" id="PTHR43245:SF52">
    <property type="entry name" value="NAD-DEPENDENT EPIMERASE_DEHYDRATASE"/>
    <property type="match status" value="1"/>
</dbReference>
<comment type="caution">
    <text evidence="2">The sequence shown here is derived from an EMBL/GenBank/DDBJ whole genome shotgun (WGS) entry which is preliminary data.</text>
</comment>
<sequence length="326" mass="34353">MTPPQPRALVLGGTGYLGRRLCTALDAAGWSVLAVGRRSVPVTAARLLVADLTSADISDVLAEAQPSLVVNAAGGVWQLSEPELIDSNAVLVDRLVAALAKHPRAVRLIQLGSAKEYGTGPAGVAIAEDAVARPVSTYGKSKLSATRAVLAATRRGELEGVILRLPTTIGPGSPQVSLLGTVSAALAAAVRENRPAVLRLYRLTAHQDFLALDDLARGVLAAAQSRQAVGRIINLGYGEAISVRSLVETLVAVSGWPTQIRDDAPPSGTDRIEWQRLDISTAAELLGWTPRQQLRDALTEVWSAVNPQRDADVAPDSADRRATRSK</sequence>
<name>A0ABP6HHF6_9ACTN</name>
<gene>
    <name evidence="2" type="ORF">GCM10010521_61810</name>
</gene>
<organism evidence="2 3">
    <name type="scientific">Streptomyces rameus</name>
    <dbReference type="NCBI Taxonomy" id="68261"/>
    <lineage>
        <taxon>Bacteria</taxon>
        <taxon>Bacillati</taxon>
        <taxon>Actinomycetota</taxon>
        <taxon>Actinomycetes</taxon>
        <taxon>Kitasatosporales</taxon>
        <taxon>Streptomycetaceae</taxon>
        <taxon>Streptomyces</taxon>
    </lineage>
</organism>